<dbReference type="Pfam" id="PF08634">
    <property type="entry name" value="Pet127"/>
    <property type="match status" value="1"/>
</dbReference>
<name>A0A9W8UZG6_9HYPO</name>
<evidence type="ECO:0000313" key="2">
    <source>
        <dbReference type="EMBL" id="KAJ4187241.1"/>
    </source>
</evidence>
<dbReference type="PANTHER" id="PTHR31014">
    <property type="entry name" value="MITOCHONDRIAL TRANSLATION SYSTEM COMPONENT PET127-RELATED"/>
    <property type="match status" value="1"/>
</dbReference>
<feature type="compositionally biased region" description="Basic and acidic residues" evidence="1">
    <location>
        <begin position="709"/>
        <end position="721"/>
    </location>
</feature>
<feature type="region of interest" description="Disordered" evidence="1">
    <location>
        <begin position="814"/>
        <end position="987"/>
    </location>
</feature>
<sequence>MLRARRGAGLSANLSYICRPYLRCSTQCFPRRSFATETNSDSPPTPQPSSTGKSEDILNGLDASSENLQTRIREMKKDAENMKARKATKLAKKKRASKKASKKEADAGGSDEAVEALAAKKPGNFEEALDVVRKVYGVGSSGGSDEPSNPTSDPPKRKRKPRRLKSKGAKTPDEAPIPDEVAAKDSNADWTSKIAQQAGLWTSLREKLQHQRNPPSNEVEGAQGQMYQYAQHDLSLGPDATPFMSSEPPPVPSEARTPPTAPTKVRRTLQDELGHLASIPTATPADTAAKKGKKSRKRKDMVDVKVISPRKLKLVPVEEKLAGDVPKLEYNLDRVLFNPGVYQLQDKRSKVFNFDPYLATIMPVEQFDFNALKEYVTSSKDTRLRDLSAKYGKKYCGSTSSLTSMLAHFHFLLSAWRAPSFEHLSRSFNVEFESFTALTRGPAAAFARYKDGVYAIDADKEYDTANILSMLGKSMEKLLTIPKKEFEKYRRTKSHELSEEEKNADEAFHYSTLGDFMLRSQLDAYDPRLPGTGMFDLKTRAVVSIRMDVEGYEKGLGYEIRNRFGEWESFEREYYDMIRAAFLKYSLQVRMGRMDGIFVAFHNTQRIFGFQYISLEEMDRALHGTSDRSVGDQEFKASLKLLNEVLDRASKRFPKRSLRLHIETRPTNPPLTYFFAEPVDEETINRTQETGRTKVEAFEREILGLSRKEKEEESRQLKEELSAQVQEDQLDTEALQESTSAEDPQRQKAWDEMMAKVDETVENDFLGLQTVRDAIEEALEQSGLLAGNSELEKNAYLNSLVEALAEELSDVKDLCKEPDDTPQNMGEVAQPADLQKANTTSPEQSQSASEQSQEVEEKPQTEELSQEGVSRDVDSEQPTSQAAVEETPEALAQGREAVTEEGPKTIDTEEASETAGITSAEEGSALTDSTSVEGSNAVDTISSTEHSMAADTASPEVDSKVADAISTEEGSTVESASIEGANAVDITSSEMINEAVGEQTESADNSKLSDASLKDLILRVAQSVDHKASSMGTFERVLSELVQAQKQASAEADEVDEAVEAAEAVEGESKPTPLEEAMATGATTESLDAASVEQEAPKKERELLGMYITVRNKMDDQVVERVELREDWNEKRRWMVEYSITELPQERAERILAQIRSRRKKTLQSDPEERSRSWYRAWSGGLAKSTAAGQLYRKTMKREERKDKGVKVAWTERTIPHRIFKS</sequence>
<feature type="compositionally biased region" description="Basic and acidic residues" evidence="1">
    <location>
        <begin position="71"/>
        <end position="83"/>
    </location>
</feature>
<feature type="region of interest" description="Disordered" evidence="1">
    <location>
        <begin position="239"/>
        <end position="262"/>
    </location>
</feature>
<dbReference type="InterPro" id="IPR013943">
    <property type="entry name" value="Pet127"/>
</dbReference>
<evidence type="ECO:0000256" key="1">
    <source>
        <dbReference type="SAM" id="MobiDB-lite"/>
    </source>
</evidence>
<reference evidence="2" key="1">
    <citation type="submission" date="2022-09" db="EMBL/GenBank/DDBJ databases">
        <title>Fusarium specimens isolated from Avocado Roots.</title>
        <authorList>
            <person name="Stajich J."/>
            <person name="Roper C."/>
            <person name="Heimlech-Rivalta G."/>
        </authorList>
    </citation>
    <scope>NUCLEOTIDE SEQUENCE</scope>
    <source>
        <strain evidence="2">A02</strain>
    </source>
</reference>
<evidence type="ECO:0008006" key="4">
    <source>
        <dbReference type="Google" id="ProtNLM"/>
    </source>
</evidence>
<feature type="compositionally biased region" description="Low complexity" evidence="1">
    <location>
        <begin position="841"/>
        <end position="852"/>
    </location>
</feature>
<evidence type="ECO:0000313" key="3">
    <source>
        <dbReference type="Proteomes" id="UP001152087"/>
    </source>
</evidence>
<feature type="region of interest" description="Disordered" evidence="1">
    <location>
        <begin position="709"/>
        <end position="748"/>
    </location>
</feature>
<dbReference type="AlphaFoldDB" id="A0A9W8UZG6"/>
<organism evidence="2 3">
    <name type="scientific">Fusarium falciforme</name>
    <dbReference type="NCBI Taxonomy" id="195108"/>
    <lineage>
        <taxon>Eukaryota</taxon>
        <taxon>Fungi</taxon>
        <taxon>Dikarya</taxon>
        <taxon>Ascomycota</taxon>
        <taxon>Pezizomycotina</taxon>
        <taxon>Sordariomycetes</taxon>
        <taxon>Hypocreomycetidae</taxon>
        <taxon>Hypocreales</taxon>
        <taxon>Nectriaceae</taxon>
        <taxon>Fusarium</taxon>
        <taxon>Fusarium solani species complex</taxon>
    </lineage>
</organism>
<protein>
    <recommendedName>
        <fullName evidence="4">PET127</fullName>
    </recommendedName>
</protein>
<feature type="region of interest" description="Disordered" evidence="1">
    <location>
        <begin position="201"/>
        <end position="221"/>
    </location>
</feature>
<feature type="compositionally biased region" description="Basic residues" evidence="1">
    <location>
        <begin position="290"/>
        <end position="299"/>
    </location>
</feature>
<dbReference type="Proteomes" id="UP001152087">
    <property type="component" value="Unassembled WGS sequence"/>
</dbReference>
<feature type="compositionally biased region" description="Polar residues" evidence="1">
    <location>
        <begin position="926"/>
        <end position="946"/>
    </location>
</feature>
<gene>
    <name evidence="2" type="ORF">NW755_007334</name>
</gene>
<feature type="compositionally biased region" description="Basic residues" evidence="1">
    <location>
        <begin position="156"/>
        <end position="168"/>
    </location>
</feature>
<proteinExistence type="predicted"/>
<accession>A0A9W8UZG6</accession>
<dbReference type="GO" id="GO:0000964">
    <property type="term" value="P:mitochondrial RNA 5'-end processing"/>
    <property type="evidence" value="ECO:0007669"/>
    <property type="project" value="TreeGrafter"/>
</dbReference>
<comment type="caution">
    <text evidence="2">The sequence shown here is derived from an EMBL/GenBank/DDBJ whole genome shotgun (WGS) entry which is preliminary data.</text>
</comment>
<dbReference type="GO" id="GO:0005740">
    <property type="term" value="C:mitochondrial envelope"/>
    <property type="evidence" value="ECO:0007669"/>
    <property type="project" value="TreeGrafter"/>
</dbReference>
<feature type="region of interest" description="Disordered" evidence="1">
    <location>
        <begin position="136"/>
        <end position="189"/>
    </location>
</feature>
<feature type="compositionally biased region" description="Basic and acidic residues" evidence="1">
    <location>
        <begin position="897"/>
        <end position="907"/>
    </location>
</feature>
<dbReference type="EMBL" id="JAOQAV010000018">
    <property type="protein sequence ID" value="KAJ4187241.1"/>
    <property type="molecule type" value="Genomic_DNA"/>
</dbReference>
<feature type="region of interest" description="Disordered" evidence="1">
    <location>
        <begin position="275"/>
        <end position="300"/>
    </location>
</feature>
<dbReference type="PANTHER" id="PTHR31014:SF0">
    <property type="entry name" value="MITOCHONDRIAL TRANSLATION SYSTEM COMPONENT PET127-RELATED"/>
    <property type="match status" value="1"/>
</dbReference>
<feature type="region of interest" description="Disordered" evidence="1">
    <location>
        <begin position="34"/>
        <end position="112"/>
    </location>
</feature>
<keyword evidence="3" id="KW-1185">Reference proteome</keyword>
<feature type="compositionally biased region" description="Basic residues" evidence="1">
    <location>
        <begin position="84"/>
        <end position="101"/>
    </location>
</feature>